<comment type="catalytic activity">
    <reaction evidence="3">
        <text>L-allo-threonine + NADP(+) = aminoacetone + CO2 + NADPH</text>
        <dbReference type="Rhea" id="RHEA:43524"/>
        <dbReference type="ChEBI" id="CHEBI:16526"/>
        <dbReference type="ChEBI" id="CHEBI:57783"/>
        <dbReference type="ChEBI" id="CHEBI:58320"/>
        <dbReference type="ChEBI" id="CHEBI:58349"/>
        <dbReference type="ChEBI" id="CHEBI:58585"/>
        <dbReference type="EC" id="1.1.1.381"/>
    </reaction>
</comment>
<dbReference type="PRINTS" id="PR00081">
    <property type="entry name" value="GDHRDH"/>
</dbReference>
<dbReference type="PRINTS" id="PR00080">
    <property type="entry name" value="SDRFAMILY"/>
</dbReference>
<keyword evidence="2" id="KW-0560">Oxidoreductase</keyword>
<evidence type="ECO:0000256" key="2">
    <source>
        <dbReference type="ARBA" id="ARBA00023002"/>
    </source>
</evidence>
<dbReference type="Gene3D" id="3.40.50.720">
    <property type="entry name" value="NAD(P)-binding Rossmann-like Domain"/>
    <property type="match status" value="1"/>
</dbReference>
<gene>
    <name evidence="12" type="ORF">FJZ00_11010</name>
</gene>
<name>A0A938BNZ8_9BACT</name>
<reference evidence="12 13" key="1">
    <citation type="submission" date="2019-03" db="EMBL/GenBank/DDBJ databases">
        <title>Lake Tanganyika Metagenome-Assembled Genomes (MAGs).</title>
        <authorList>
            <person name="Tran P."/>
        </authorList>
    </citation>
    <scope>NUCLEOTIDE SEQUENCE [LARGE SCALE GENOMIC DNA]</scope>
    <source>
        <strain evidence="12">K_DeepCast_65m_m2_236</strain>
    </source>
</reference>
<dbReference type="SUPFAM" id="SSF51735">
    <property type="entry name" value="NAD(P)-binding Rossmann-fold domains"/>
    <property type="match status" value="1"/>
</dbReference>
<evidence type="ECO:0000256" key="11">
    <source>
        <dbReference type="RuleBase" id="RU000363"/>
    </source>
</evidence>
<evidence type="ECO:0000256" key="10">
    <source>
        <dbReference type="ARBA" id="ARBA00047274"/>
    </source>
</evidence>
<organism evidence="12 13">
    <name type="scientific">Candidatus Tanganyikabacteria bacterium</name>
    <dbReference type="NCBI Taxonomy" id="2961651"/>
    <lineage>
        <taxon>Bacteria</taxon>
        <taxon>Bacillati</taxon>
        <taxon>Candidatus Sericytochromatia</taxon>
        <taxon>Candidatus Tanganyikabacteria</taxon>
    </lineage>
</organism>
<evidence type="ECO:0000256" key="6">
    <source>
        <dbReference type="ARBA" id="ARBA00044065"/>
    </source>
</evidence>
<protein>
    <recommendedName>
        <fullName evidence="6">NADP-dependent 3-hydroxy acid dehydrogenase YdfG</fullName>
        <ecNumber evidence="4">1.1.1.298</ecNumber>
        <ecNumber evidence="5">1.1.1.381</ecNumber>
    </recommendedName>
    <alternativeName>
        <fullName evidence="8">L-allo-threonine dehydrogenase</fullName>
    </alternativeName>
    <alternativeName>
        <fullName evidence="7">Malonic semialdehyde reductase</fullName>
    </alternativeName>
</protein>
<evidence type="ECO:0000256" key="1">
    <source>
        <dbReference type="ARBA" id="ARBA00006484"/>
    </source>
</evidence>
<dbReference type="Proteomes" id="UP000703893">
    <property type="component" value="Unassembled WGS sequence"/>
</dbReference>
<proteinExistence type="inferred from homology"/>
<comment type="function">
    <text evidence="9">NADP-dependent dehydrogenase with broad substrate specificity acting on 3-hydroxy acids. Catalyzes the NADP-dependent oxidation of L-allo-threonine to L-2-amino-3-keto-butyrate, which is spontaneously decarboxylated into aminoacetone. Also acts on D-threonine, L-serine, D-serine, D-3-hydroxyisobutyrate, L-3-hydroxyisobutyrate, D-glycerate and L-glycerate. Able to catalyze the reduction of the malonic semialdehyde to 3-hydroxypropionic acid. YdfG is apparently supplementing RutE, the presumed malonic semialdehyde reductase involved in pyrimidine degradation since both are able to detoxify malonic semialdehyde.</text>
</comment>
<dbReference type="InterPro" id="IPR036291">
    <property type="entry name" value="NAD(P)-bd_dom_sf"/>
</dbReference>
<comment type="catalytic activity">
    <reaction evidence="10">
        <text>3-hydroxypropanoate + NADP(+) = 3-oxopropanoate + NADPH + H(+)</text>
        <dbReference type="Rhea" id="RHEA:26438"/>
        <dbReference type="ChEBI" id="CHEBI:15378"/>
        <dbReference type="ChEBI" id="CHEBI:16510"/>
        <dbReference type="ChEBI" id="CHEBI:33190"/>
        <dbReference type="ChEBI" id="CHEBI:57783"/>
        <dbReference type="ChEBI" id="CHEBI:58349"/>
        <dbReference type="EC" id="1.1.1.298"/>
    </reaction>
</comment>
<dbReference type="GO" id="GO:0035527">
    <property type="term" value="F:3-hydroxypropionate dehydrogenase (NADP+) activity"/>
    <property type="evidence" value="ECO:0007669"/>
    <property type="project" value="UniProtKB-EC"/>
</dbReference>
<accession>A0A938BNZ8</accession>
<evidence type="ECO:0000313" key="12">
    <source>
        <dbReference type="EMBL" id="MBM3275674.1"/>
    </source>
</evidence>
<evidence type="ECO:0000313" key="13">
    <source>
        <dbReference type="Proteomes" id="UP000703893"/>
    </source>
</evidence>
<feature type="non-terminal residue" evidence="12">
    <location>
        <position position="183"/>
    </location>
</feature>
<dbReference type="EC" id="1.1.1.381" evidence="5"/>
<dbReference type="InterPro" id="IPR020904">
    <property type="entry name" value="Sc_DH/Rdtase_CS"/>
</dbReference>
<dbReference type="PANTHER" id="PTHR43086:SF3">
    <property type="entry name" value="NADP-DEPENDENT 3-HYDROXY ACID DEHYDROGENASE YDFG"/>
    <property type="match status" value="1"/>
</dbReference>
<dbReference type="PANTHER" id="PTHR43086">
    <property type="entry name" value="VERY-LONG-CHAIN 3-OXOOACYL-COA REDUCTASE"/>
    <property type="match status" value="1"/>
</dbReference>
<comment type="similarity">
    <text evidence="1 11">Belongs to the short-chain dehydrogenases/reductases (SDR) family.</text>
</comment>
<comment type="caution">
    <text evidence="12">The sequence shown here is derived from an EMBL/GenBank/DDBJ whole genome shotgun (WGS) entry which is preliminary data.</text>
</comment>
<dbReference type="InterPro" id="IPR002347">
    <property type="entry name" value="SDR_fam"/>
</dbReference>
<evidence type="ECO:0000256" key="3">
    <source>
        <dbReference type="ARBA" id="ARBA00043812"/>
    </source>
</evidence>
<dbReference type="AlphaFoldDB" id="A0A938BNZ8"/>
<dbReference type="EC" id="1.1.1.298" evidence="4"/>
<dbReference type="PROSITE" id="PS00061">
    <property type="entry name" value="ADH_SHORT"/>
    <property type="match status" value="1"/>
</dbReference>
<evidence type="ECO:0000256" key="9">
    <source>
        <dbReference type="ARBA" id="ARBA00045650"/>
    </source>
</evidence>
<evidence type="ECO:0000256" key="4">
    <source>
        <dbReference type="ARBA" id="ARBA00044050"/>
    </source>
</evidence>
<sequence>MPLGTALVTGASSGIGEVFARRLAQRNWDVVLVARRLDRLEAIAAALTESYGIKATPLQADLVDPQAPEALKEKLGEAEIRVDYLVNNAGLGMGGAFISQPYQKIETTLQLNIAALTKLTYLFLPAMLERKRGFICNVASTGAFQPVPHFAVYAATKAYVLHFTEALAEELAGTGVTASCLCP</sequence>
<dbReference type="CDD" id="cd05233">
    <property type="entry name" value="SDR_c"/>
    <property type="match status" value="1"/>
</dbReference>
<dbReference type="EMBL" id="VGJX01000672">
    <property type="protein sequence ID" value="MBM3275674.1"/>
    <property type="molecule type" value="Genomic_DNA"/>
</dbReference>
<dbReference type="Pfam" id="PF00106">
    <property type="entry name" value="adh_short"/>
    <property type="match status" value="1"/>
</dbReference>
<evidence type="ECO:0000256" key="7">
    <source>
        <dbReference type="ARBA" id="ARBA00044271"/>
    </source>
</evidence>
<evidence type="ECO:0000256" key="5">
    <source>
        <dbReference type="ARBA" id="ARBA00044059"/>
    </source>
</evidence>
<evidence type="ECO:0000256" key="8">
    <source>
        <dbReference type="ARBA" id="ARBA00044349"/>
    </source>
</evidence>